<keyword evidence="2" id="KW-1185">Reference proteome</keyword>
<dbReference type="STRING" id="1330330.IX53_08925"/>
<name>A0A0G2ZCT8_9BACT</name>
<organism evidence="1 2">
    <name type="scientific">Kosmotoga pacifica</name>
    <dbReference type="NCBI Taxonomy" id="1330330"/>
    <lineage>
        <taxon>Bacteria</taxon>
        <taxon>Thermotogati</taxon>
        <taxon>Thermotogota</taxon>
        <taxon>Thermotogae</taxon>
        <taxon>Kosmotogales</taxon>
        <taxon>Kosmotogaceae</taxon>
        <taxon>Kosmotoga</taxon>
    </lineage>
</organism>
<dbReference type="RefSeq" id="WP_047755056.1">
    <property type="nucleotide sequence ID" value="NZ_CAJUHA010000005.1"/>
</dbReference>
<sequence length="339" mass="38384">MFNNFVTVLNYDPSYTEIIRAVVFRRNIIPLFSVLRFGEDSFEKASEEFFKHNTLPVDEVFIVAISPENVVFQHIDVPKVKSKKNLLRVANFKAATQFSLSPDDVIVKPLNDLKAINDGVSPSFVITRQRYLGEFLDKLSKVGFPEPDIVTVKPFPIFELVKKKVFEGFSFLFFVDLDYSVIMAMKFGEIVGINHITEGFSSLILPTIGGEEYSEEYLKRSFIQSTSRIDQALIEQASEMLEGMISYQLRMYITNTLSNSPNTSASDELSFKNFFVIGQSNLSTEIYKRTFERLLEDMAVHDLPVDFHDVPVSFSSLGMLKIGGGFFASGKLTLKKAES</sequence>
<reference evidence="1 2" key="1">
    <citation type="submission" date="2015-04" db="EMBL/GenBank/DDBJ databases">
        <title>Complete Genome Sequence of Kosmotoga pacifica SLHLJ1.</title>
        <authorList>
            <person name="Jiang L.J."/>
            <person name="Shao Z.Z."/>
            <person name="Jebbar M."/>
        </authorList>
    </citation>
    <scope>NUCLEOTIDE SEQUENCE [LARGE SCALE GENOMIC DNA]</scope>
    <source>
        <strain evidence="1 2">SLHLJ1</strain>
    </source>
</reference>
<dbReference type="Proteomes" id="UP000035159">
    <property type="component" value="Chromosome"/>
</dbReference>
<protein>
    <recommendedName>
        <fullName evidence="3">Pilus assembly protein PilM</fullName>
    </recommendedName>
</protein>
<accession>A0A0G2ZCT8</accession>
<evidence type="ECO:0000313" key="1">
    <source>
        <dbReference type="EMBL" id="AKI97921.1"/>
    </source>
</evidence>
<dbReference type="OrthoDB" id="40963at2"/>
<evidence type="ECO:0000313" key="2">
    <source>
        <dbReference type="Proteomes" id="UP000035159"/>
    </source>
</evidence>
<dbReference type="PATRIC" id="fig|1330330.3.peg.1815"/>
<evidence type="ECO:0008006" key="3">
    <source>
        <dbReference type="Google" id="ProtNLM"/>
    </source>
</evidence>
<dbReference type="KEGG" id="kpf:IX53_08925"/>
<gene>
    <name evidence="1" type="ORF">IX53_08925</name>
</gene>
<dbReference type="AlphaFoldDB" id="A0A0G2ZCT8"/>
<dbReference type="EMBL" id="CP011232">
    <property type="protein sequence ID" value="AKI97921.1"/>
    <property type="molecule type" value="Genomic_DNA"/>
</dbReference>
<proteinExistence type="predicted"/>